<proteinExistence type="predicted"/>
<evidence type="ECO:0000313" key="1">
    <source>
        <dbReference type="EMBL" id="KAF7836968.1"/>
    </source>
</evidence>
<name>A0A834X3M1_9FABA</name>
<sequence length="25" mass="3073">MVDLKKFEQKMNTQIHWHIDESSNI</sequence>
<evidence type="ECO:0000313" key="2">
    <source>
        <dbReference type="Proteomes" id="UP000634136"/>
    </source>
</evidence>
<organism evidence="1 2">
    <name type="scientific">Senna tora</name>
    <dbReference type="NCBI Taxonomy" id="362788"/>
    <lineage>
        <taxon>Eukaryota</taxon>
        <taxon>Viridiplantae</taxon>
        <taxon>Streptophyta</taxon>
        <taxon>Embryophyta</taxon>
        <taxon>Tracheophyta</taxon>
        <taxon>Spermatophyta</taxon>
        <taxon>Magnoliopsida</taxon>
        <taxon>eudicotyledons</taxon>
        <taxon>Gunneridae</taxon>
        <taxon>Pentapetalae</taxon>
        <taxon>rosids</taxon>
        <taxon>fabids</taxon>
        <taxon>Fabales</taxon>
        <taxon>Fabaceae</taxon>
        <taxon>Caesalpinioideae</taxon>
        <taxon>Cassia clade</taxon>
        <taxon>Senna</taxon>
    </lineage>
</organism>
<protein>
    <submittedName>
        <fullName evidence="1">Uncharacterized protein</fullName>
    </submittedName>
</protein>
<keyword evidence="2" id="KW-1185">Reference proteome</keyword>
<dbReference type="Proteomes" id="UP000634136">
    <property type="component" value="Unassembled WGS sequence"/>
</dbReference>
<comment type="caution">
    <text evidence="1">The sequence shown here is derived from an EMBL/GenBank/DDBJ whole genome shotgun (WGS) entry which is preliminary data.</text>
</comment>
<dbReference type="AlphaFoldDB" id="A0A834X3M1"/>
<reference evidence="1" key="1">
    <citation type="submission" date="2020-09" db="EMBL/GenBank/DDBJ databases">
        <title>Genome-Enabled Discovery of Anthraquinone Biosynthesis in Senna tora.</title>
        <authorList>
            <person name="Kang S.-H."/>
            <person name="Pandey R.P."/>
            <person name="Lee C.-M."/>
            <person name="Sim J.-S."/>
            <person name="Jeong J.-T."/>
            <person name="Choi B.-S."/>
            <person name="Jung M."/>
            <person name="Ginzburg D."/>
            <person name="Zhao K."/>
            <person name="Won S.Y."/>
            <person name="Oh T.-J."/>
            <person name="Yu Y."/>
            <person name="Kim N.-H."/>
            <person name="Lee O.R."/>
            <person name="Lee T.-H."/>
            <person name="Bashyal P."/>
            <person name="Kim T.-S."/>
            <person name="Lee W.-H."/>
            <person name="Kawkins C."/>
            <person name="Kim C.-K."/>
            <person name="Kim J.S."/>
            <person name="Ahn B.O."/>
            <person name="Rhee S.Y."/>
            <person name="Sohng J.K."/>
        </authorList>
    </citation>
    <scope>NUCLEOTIDE SEQUENCE</scope>
    <source>
        <tissue evidence="1">Leaf</tissue>
    </source>
</reference>
<gene>
    <name evidence="1" type="ORF">G2W53_005450</name>
</gene>
<dbReference type="EMBL" id="JAAIUW010000003">
    <property type="protein sequence ID" value="KAF7836968.1"/>
    <property type="molecule type" value="Genomic_DNA"/>
</dbReference>
<accession>A0A834X3M1</accession>